<name>A0ABP8M170_9BACT</name>
<gene>
    <name evidence="1" type="ORF">GCM10023091_25220</name>
</gene>
<evidence type="ECO:0000313" key="2">
    <source>
        <dbReference type="Proteomes" id="UP001501508"/>
    </source>
</evidence>
<dbReference type="RefSeq" id="WP_345029654.1">
    <property type="nucleotide sequence ID" value="NZ_BAABEY010000024.1"/>
</dbReference>
<evidence type="ECO:0000313" key="1">
    <source>
        <dbReference type="EMBL" id="GAA4440889.1"/>
    </source>
</evidence>
<sequence length="347" mass="41025">MDVANVVISRKKPIIPVSPELRKYLRTYQREKRLPISYHDLMQFTESFPVLDKFNKDTLWQSPLYPGIELDRIHDGLKMAYAILKASGNLRLVEHKYIERIDYCMFGNSNPFRVKIVNRLNDIYDYFYIKRADTSRIYGLELEEILTPNQVNYVVDEETLVEEHIAGIPGDVFAKNRLNHPDYNMTRVAKEFVKFNERCLITLLGDMRAYNFVMQITPDFDDFQFRLRAIDFDQQFYEGNPKVYMPQFFKENYAYVKLAMEFLTEKTVRQYQQEEHSSLLYQVRSERHRLAALRDVSILDYTSTPEKVAELKTGLASHFGDAKYLQCRSMGQIIELNIKNVIRNVKL</sequence>
<organism evidence="1 2">
    <name type="scientific">Ravibacter arvi</name>
    <dbReference type="NCBI Taxonomy" id="2051041"/>
    <lineage>
        <taxon>Bacteria</taxon>
        <taxon>Pseudomonadati</taxon>
        <taxon>Bacteroidota</taxon>
        <taxon>Cytophagia</taxon>
        <taxon>Cytophagales</taxon>
        <taxon>Spirosomataceae</taxon>
        <taxon>Ravibacter</taxon>
    </lineage>
</organism>
<keyword evidence="2" id="KW-1185">Reference proteome</keyword>
<protein>
    <submittedName>
        <fullName evidence="1">Uncharacterized protein</fullName>
    </submittedName>
</protein>
<comment type="caution">
    <text evidence="1">The sequence shown here is derived from an EMBL/GenBank/DDBJ whole genome shotgun (WGS) entry which is preliminary data.</text>
</comment>
<dbReference type="Proteomes" id="UP001501508">
    <property type="component" value="Unassembled WGS sequence"/>
</dbReference>
<reference evidence="2" key="1">
    <citation type="journal article" date="2019" name="Int. J. Syst. Evol. Microbiol.">
        <title>The Global Catalogue of Microorganisms (GCM) 10K type strain sequencing project: providing services to taxonomists for standard genome sequencing and annotation.</title>
        <authorList>
            <consortium name="The Broad Institute Genomics Platform"/>
            <consortium name="The Broad Institute Genome Sequencing Center for Infectious Disease"/>
            <person name="Wu L."/>
            <person name="Ma J."/>
        </authorList>
    </citation>
    <scope>NUCLEOTIDE SEQUENCE [LARGE SCALE GENOMIC DNA]</scope>
    <source>
        <strain evidence="2">JCM 31920</strain>
    </source>
</reference>
<dbReference type="EMBL" id="BAABEY010000024">
    <property type="protein sequence ID" value="GAA4440889.1"/>
    <property type="molecule type" value="Genomic_DNA"/>
</dbReference>
<proteinExistence type="predicted"/>
<accession>A0ABP8M170</accession>